<feature type="signal peptide" evidence="1">
    <location>
        <begin position="1"/>
        <end position="19"/>
    </location>
</feature>
<organism evidence="3 4">
    <name type="scientific">Sphingosinicella rhizophila</name>
    <dbReference type="NCBI Taxonomy" id="3050082"/>
    <lineage>
        <taxon>Bacteria</taxon>
        <taxon>Pseudomonadati</taxon>
        <taxon>Pseudomonadota</taxon>
        <taxon>Alphaproteobacteria</taxon>
        <taxon>Sphingomonadales</taxon>
        <taxon>Sphingosinicellaceae</taxon>
        <taxon>Sphingosinicella</taxon>
    </lineage>
</organism>
<protein>
    <submittedName>
        <fullName evidence="3">Head GIN domain-containing protein</fullName>
    </submittedName>
</protein>
<gene>
    <name evidence="3" type="ORF">RQX22_11975</name>
</gene>
<dbReference type="Gene3D" id="2.160.20.120">
    <property type="match status" value="1"/>
</dbReference>
<dbReference type="Pfam" id="PF10988">
    <property type="entry name" value="DUF2807"/>
    <property type="match status" value="1"/>
</dbReference>
<evidence type="ECO:0000259" key="2">
    <source>
        <dbReference type="Pfam" id="PF10988"/>
    </source>
</evidence>
<dbReference type="RefSeq" id="WP_315726756.1">
    <property type="nucleotide sequence ID" value="NZ_JAVUPU010000005.1"/>
</dbReference>
<keyword evidence="1" id="KW-0732">Signal</keyword>
<dbReference type="InterPro" id="IPR021255">
    <property type="entry name" value="DUF2807"/>
</dbReference>
<evidence type="ECO:0000313" key="4">
    <source>
        <dbReference type="Proteomes" id="UP001259572"/>
    </source>
</evidence>
<evidence type="ECO:0000313" key="3">
    <source>
        <dbReference type="EMBL" id="MDT9599669.1"/>
    </source>
</evidence>
<sequence length="232" mass="23339">MKKLILAIVALIPVAPAVGAERTFSVADFDRIQIDGSYEVVLATGRPSSAKAIGSKEGLDRVSIDVQSGTLRIRPNRAVLDGTPGRAAGPVRIEISTRNVQSAAVRGSGKLNIDGARGLRLALSLSGSGGLAVENVEADNLTIGLVGSGSVRIAGRAKQLRATVQGSGDLDGSAFKANDVQLVASTAGAVTLGAVRSAKVSASGSGDVEILGSPACTVNAQGAGIVRCGTRK</sequence>
<reference evidence="3 4" key="1">
    <citation type="submission" date="2023-05" db="EMBL/GenBank/DDBJ databases">
        <authorList>
            <person name="Guo Y."/>
        </authorList>
    </citation>
    <scope>NUCLEOTIDE SEQUENCE [LARGE SCALE GENOMIC DNA]</scope>
    <source>
        <strain evidence="3 4">GR2756</strain>
    </source>
</reference>
<name>A0ABU3Q8E2_9SPHN</name>
<feature type="chain" id="PRO_5047219399" evidence="1">
    <location>
        <begin position="20"/>
        <end position="232"/>
    </location>
</feature>
<feature type="domain" description="Putative auto-transporter adhesin head GIN" evidence="2">
    <location>
        <begin position="28"/>
        <end position="214"/>
    </location>
</feature>
<keyword evidence="4" id="KW-1185">Reference proteome</keyword>
<comment type="caution">
    <text evidence="3">The sequence shown here is derived from an EMBL/GenBank/DDBJ whole genome shotgun (WGS) entry which is preliminary data.</text>
</comment>
<dbReference type="Proteomes" id="UP001259572">
    <property type="component" value="Unassembled WGS sequence"/>
</dbReference>
<accession>A0ABU3Q8E2</accession>
<dbReference type="EMBL" id="JAVUPU010000005">
    <property type="protein sequence ID" value="MDT9599669.1"/>
    <property type="molecule type" value="Genomic_DNA"/>
</dbReference>
<evidence type="ECO:0000256" key="1">
    <source>
        <dbReference type="SAM" id="SignalP"/>
    </source>
</evidence>
<proteinExistence type="predicted"/>